<keyword evidence="3" id="KW-1185">Reference proteome</keyword>
<dbReference type="AlphaFoldDB" id="A0A226DSF2"/>
<evidence type="ECO:0000256" key="1">
    <source>
        <dbReference type="SAM" id="Phobius"/>
    </source>
</evidence>
<protein>
    <submittedName>
        <fullName evidence="2">Uncharacterized protein</fullName>
    </submittedName>
</protein>
<dbReference type="EMBL" id="LNIX01000012">
    <property type="protein sequence ID" value="OXA47754.1"/>
    <property type="molecule type" value="Genomic_DNA"/>
</dbReference>
<name>A0A226DSF2_FOLCA</name>
<keyword evidence="1" id="KW-1133">Transmembrane helix</keyword>
<feature type="transmembrane region" description="Helical" evidence="1">
    <location>
        <begin position="154"/>
        <end position="180"/>
    </location>
</feature>
<comment type="caution">
    <text evidence="2">The sequence shown here is derived from an EMBL/GenBank/DDBJ whole genome shotgun (WGS) entry which is preliminary data.</text>
</comment>
<dbReference type="Proteomes" id="UP000198287">
    <property type="component" value="Unassembled WGS sequence"/>
</dbReference>
<sequence length="207" mass="24344">MVFYLLQRAIESKLKNGYKLTPDLNTVQRNLSHRFTQEMFNVMVETKSCVTVAGTSFAYRKIDNDQFTALGVKCFFLPKQESVMINVFSAFKYFRADVVAEIMQRIDEAGIIVRWLALESYAKMFMLYVTQKAEFDEVDEFHKLDLASHLQILFYLWMIALMFAGFCFISGFASVVGGCVKSWYQKCIKFFGRPWRKHFRRKPFTRK</sequence>
<proteinExistence type="predicted"/>
<evidence type="ECO:0000313" key="2">
    <source>
        <dbReference type="EMBL" id="OXA47754.1"/>
    </source>
</evidence>
<accession>A0A226DSF2</accession>
<keyword evidence="1" id="KW-0472">Membrane</keyword>
<evidence type="ECO:0000313" key="3">
    <source>
        <dbReference type="Proteomes" id="UP000198287"/>
    </source>
</evidence>
<organism evidence="2 3">
    <name type="scientific">Folsomia candida</name>
    <name type="common">Springtail</name>
    <dbReference type="NCBI Taxonomy" id="158441"/>
    <lineage>
        <taxon>Eukaryota</taxon>
        <taxon>Metazoa</taxon>
        <taxon>Ecdysozoa</taxon>
        <taxon>Arthropoda</taxon>
        <taxon>Hexapoda</taxon>
        <taxon>Collembola</taxon>
        <taxon>Entomobryomorpha</taxon>
        <taxon>Isotomoidea</taxon>
        <taxon>Isotomidae</taxon>
        <taxon>Proisotominae</taxon>
        <taxon>Folsomia</taxon>
    </lineage>
</organism>
<reference evidence="2 3" key="1">
    <citation type="submission" date="2015-12" db="EMBL/GenBank/DDBJ databases">
        <title>The genome of Folsomia candida.</title>
        <authorList>
            <person name="Faddeeva A."/>
            <person name="Derks M.F."/>
            <person name="Anvar Y."/>
            <person name="Smit S."/>
            <person name="Van Straalen N."/>
            <person name="Roelofs D."/>
        </authorList>
    </citation>
    <scope>NUCLEOTIDE SEQUENCE [LARGE SCALE GENOMIC DNA]</scope>
    <source>
        <strain evidence="2 3">VU population</strain>
        <tissue evidence="2">Whole body</tissue>
    </source>
</reference>
<keyword evidence="1" id="KW-0812">Transmembrane</keyword>
<gene>
    <name evidence="2" type="ORF">Fcan01_17463</name>
</gene>